<dbReference type="GO" id="GO:0030246">
    <property type="term" value="F:carbohydrate binding"/>
    <property type="evidence" value="ECO:0007669"/>
    <property type="project" value="InterPro"/>
</dbReference>
<name>A0A1N7B0W6_9FIRM</name>
<dbReference type="OrthoDB" id="9769991at2"/>
<dbReference type="RefSeq" id="WP_076545915.1">
    <property type="nucleotide sequence ID" value="NZ_FTNC01000027.1"/>
</dbReference>
<dbReference type="EMBL" id="FTNC01000027">
    <property type="protein sequence ID" value="SIR44932.1"/>
    <property type="molecule type" value="Genomic_DNA"/>
</dbReference>
<keyword evidence="6" id="KW-1185">Reference proteome</keyword>
<protein>
    <submittedName>
        <fullName evidence="5">Chitobiose phosphorylase</fullName>
    </submittedName>
</protein>
<dbReference type="AlphaFoldDB" id="A0A1N7B0W6"/>
<feature type="domain" description="Glycosyl hydrolase 94 catalytic" evidence="4">
    <location>
        <begin position="295"/>
        <end position="721"/>
    </location>
</feature>
<dbReference type="InterPro" id="IPR037828">
    <property type="entry name" value="GH94N_ChBP"/>
</dbReference>
<dbReference type="InterPro" id="IPR012341">
    <property type="entry name" value="6hp_glycosidase-like_sf"/>
</dbReference>
<dbReference type="SMART" id="SM01068">
    <property type="entry name" value="CBM_X"/>
    <property type="match status" value="1"/>
</dbReference>
<dbReference type="Gene3D" id="1.50.10.10">
    <property type="match status" value="1"/>
</dbReference>
<proteinExistence type="predicted"/>
<dbReference type="GO" id="GO:0005975">
    <property type="term" value="P:carbohydrate metabolic process"/>
    <property type="evidence" value="ECO:0007669"/>
    <property type="project" value="InterPro"/>
</dbReference>
<keyword evidence="2" id="KW-0808">Transferase</keyword>
<evidence type="ECO:0000256" key="1">
    <source>
        <dbReference type="ARBA" id="ARBA00022676"/>
    </source>
</evidence>
<reference evidence="6" key="1">
    <citation type="submission" date="2017-01" db="EMBL/GenBank/DDBJ databases">
        <authorList>
            <person name="Varghese N."/>
            <person name="Submissions S."/>
        </authorList>
    </citation>
    <scope>NUCLEOTIDE SEQUENCE [LARGE SCALE GENOMIC DNA]</scope>
    <source>
        <strain evidence="6">ATCC 700103</strain>
    </source>
</reference>
<dbReference type="Gene3D" id="2.60.420.10">
    <property type="entry name" value="Maltose phosphorylase, domain 3"/>
    <property type="match status" value="1"/>
</dbReference>
<dbReference type="Gene3D" id="2.70.98.40">
    <property type="entry name" value="Glycoside hydrolase, family 65, N-terminal domain"/>
    <property type="match status" value="1"/>
</dbReference>
<dbReference type="PANTHER" id="PTHR37469">
    <property type="entry name" value="CELLOBIONIC ACID PHOSPHORYLASE-RELATED"/>
    <property type="match status" value="1"/>
</dbReference>
<dbReference type="Pfam" id="PF06165">
    <property type="entry name" value="GH94_b-supersand"/>
    <property type="match status" value="1"/>
</dbReference>
<organism evidence="5 6">
    <name type="scientific">Halanaerobium kushneri</name>
    <dbReference type="NCBI Taxonomy" id="56779"/>
    <lineage>
        <taxon>Bacteria</taxon>
        <taxon>Bacillati</taxon>
        <taxon>Bacillota</taxon>
        <taxon>Clostridia</taxon>
        <taxon>Halanaerobiales</taxon>
        <taxon>Halanaerobiaceae</taxon>
        <taxon>Halanaerobium</taxon>
    </lineage>
</organism>
<dbReference type="InterPro" id="IPR011013">
    <property type="entry name" value="Gal_mutarotase_sf_dom"/>
</dbReference>
<dbReference type="InterPro" id="IPR052047">
    <property type="entry name" value="GH94_Enzymes"/>
</dbReference>
<dbReference type="InterPro" id="IPR008928">
    <property type="entry name" value="6-hairpin_glycosidase_sf"/>
</dbReference>
<dbReference type="PANTHER" id="PTHR37469:SF3">
    <property type="entry name" value="PUTATIVE-RELATED"/>
    <property type="match status" value="1"/>
</dbReference>
<evidence type="ECO:0000313" key="6">
    <source>
        <dbReference type="Proteomes" id="UP000185669"/>
    </source>
</evidence>
<feature type="domain" description="Glycosyl hydrolase 94 supersandwich" evidence="3">
    <location>
        <begin position="11"/>
        <end position="281"/>
    </location>
</feature>
<dbReference type="InterPro" id="IPR010383">
    <property type="entry name" value="Glyco_hydrolase_94_b-supersand"/>
</dbReference>
<keyword evidence="1" id="KW-0328">Glycosyltransferase</keyword>
<dbReference type="Pfam" id="PF17167">
    <property type="entry name" value="Glyco_hydro_94"/>
    <property type="match status" value="1"/>
</dbReference>
<evidence type="ECO:0000256" key="2">
    <source>
        <dbReference type="ARBA" id="ARBA00022679"/>
    </source>
</evidence>
<dbReference type="GO" id="GO:0016757">
    <property type="term" value="F:glycosyltransferase activity"/>
    <property type="evidence" value="ECO:0007669"/>
    <property type="project" value="UniProtKB-KW"/>
</dbReference>
<accession>A0A1N7B0W6</accession>
<evidence type="ECO:0000259" key="3">
    <source>
        <dbReference type="Pfam" id="PF06165"/>
    </source>
</evidence>
<gene>
    <name evidence="5" type="ORF">SAMN05421834_12717</name>
</gene>
<evidence type="ECO:0000259" key="4">
    <source>
        <dbReference type="Pfam" id="PF17167"/>
    </source>
</evidence>
<dbReference type="Proteomes" id="UP000185669">
    <property type="component" value="Unassembled WGS sequence"/>
</dbReference>
<dbReference type="SUPFAM" id="SSF48208">
    <property type="entry name" value="Six-hairpin glycosidases"/>
    <property type="match status" value="1"/>
</dbReference>
<evidence type="ECO:0000313" key="5">
    <source>
        <dbReference type="EMBL" id="SIR44932.1"/>
    </source>
</evidence>
<dbReference type="InterPro" id="IPR037018">
    <property type="entry name" value="GH65_N"/>
</dbReference>
<dbReference type="InterPro" id="IPR033432">
    <property type="entry name" value="GH94_catalytic"/>
</dbReference>
<dbReference type="STRING" id="56779.SAMN05421834_12717"/>
<sequence>MKYGYFDNKNREYVIERPDIPVSWTNYLGTKDFCTVISQNAGGYSFYKSAEHHRITRFRANAIPLDRPGHYLYLRDEDDGNYWSISWQPVAKDLDKADYKVRHGLSYSKFKCNYQQIEAEKNIFIPLDDDLEIWDLKIKNNDDLNRQLSLFSYLEFSFHEIEIDNQNFQMSLYSAGSSYQNGIIEYDFYYDPRKYHYFTANFEADSYDCIRDQFIGSYRDESNPIALERGVCSNSSKKGGNHCASLNKKFNLAPGEEKRFVLILGVGGREKAKAMRKKYSNFQNVDNEFARLNSYWDEKLSNFQCKTPHQDLNTMINTWNLYQAETCVVWSRFASFVEVGGRTGLGYRDTAQDSLAVAHTNPDKTKERLIQLLRGQTSGGYGLHLFDPDWFDRDSEEIEFESPTVVPEPDLDDLIHGIKDTCSDDALWLVASVCNYVKETNDLEFFEKVITYADQGEDTVYEHLKKILDFSAVQIGITGICKGLRADWNDCLNLGGGESAMVSFLHHWALEIFIETANFLNRDQDVEKYSEIAKQVKKSCEENLWDGGWYLRGITGSGNKIGSKENKEGKVHLESNTWAVISGVASKKRARKAMDSVNEYLYSEYGLHLNAPSYTEPDDEIGFVTRVYPGIKENGSIFSHPNPWAWIAEAKLGRGNRAMKFYNALLPAAQNDQIEIREAEPYSYCQFIMGKDHEEFGRARHPWLTGSSGWAYTAVTKWILGVRSDYQGLIIDPCIPSEWDSFEVKRKWRGAEYNIKVTNPDNIEKGVKEILLNGIEIAGVIPQQEEGSVNEVKVKMG</sequence>
<dbReference type="CDD" id="cd11755">
    <property type="entry name" value="GH94N_ChBP_like"/>
    <property type="match status" value="1"/>
</dbReference>
<dbReference type="SUPFAM" id="SSF74650">
    <property type="entry name" value="Galactose mutarotase-like"/>
    <property type="match status" value="1"/>
</dbReference>